<feature type="compositionally biased region" description="Polar residues" evidence="1">
    <location>
        <begin position="31"/>
        <end position="42"/>
    </location>
</feature>
<gene>
    <name evidence="3" type="ORF">Vbra_3390</name>
</gene>
<feature type="signal peptide" evidence="2">
    <location>
        <begin position="1"/>
        <end position="18"/>
    </location>
</feature>
<dbReference type="EMBL" id="CDMY01000844">
    <property type="protein sequence ID" value="CEM35146.1"/>
    <property type="molecule type" value="Genomic_DNA"/>
</dbReference>
<evidence type="ECO:0000256" key="2">
    <source>
        <dbReference type="SAM" id="SignalP"/>
    </source>
</evidence>
<dbReference type="Proteomes" id="UP000041254">
    <property type="component" value="Unassembled WGS sequence"/>
</dbReference>
<feature type="compositionally biased region" description="Basic and acidic residues" evidence="1">
    <location>
        <begin position="73"/>
        <end position="85"/>
    </location>
</feature>
<feature type="chain" id="PRO_5005190590" description="RxLR effector protein" evidence="2">
    <location>
        <begin position="19"/>
        <end position="91"/>
    </location>
</feature>
<proteinExistence type="predicted"/>
<name>A0A0G4GW05_VITBC</name>
<evidence type="ECO:0008006" key="5">
    <source>
        <dbReference type="Google" id="ProtNLM"/>
    </source>
</evidence>
<evidence type="ECO:0000313" key="4">
    <source>
        <dbReference type="Proteomes" id="UP000041254"/>
    </source>
</evidence>
<dbReference type="AlphaFoldDB" id="A0A0G4GW05"/>
<sequence>MKLFLCLVGALLVAGVAADMKHPPSLRKLQESTAVTDPSTEVTVPEEPEIPPEDSEGGGDEDDDDLEEGDDAFTPKEGDGEERRALGTWCG</sequence>
<feature type="region of interest" description="Disordered" evidence="1">
    <location>
        <begin position="21"/>
        <end position="91"/>
    </location>
</feature>
<evidence type="ECO:0000256" key="1">
    <source>
        <dbReference type="SAM" id="MobiDB-lite"/>
    </source>
</evidence>
<organism evidence="3 4">
    <name type="scientific">Vitrella brassicaformis (strain CCMP3155)</name>
    <dbReference type="NCBI Taxonomy" id="1169540"/>
    <lineage>
        <taxon>Eukaryota</taxon>
        <taxon>Sar</taxon>
        <taxon>Alveolata</taxon>
        <taxon>Colpodellida</taxon>
        <taxon>Vitrellaceae</taxon>
        <taxon>Vitrella</taxon>
    </lineage>
</organism>
<accession>A0A0G4GW05</accession>
<protein>
    <recommendedName>
        <fullName evidence="5">RxLR effector protein</fullName>
    </recommendedName>
</protein>
<keyword evidence="2" id="KW-0732">Signal</keyword>
<evidence type="ECO:0000313" key="3">
    <source>
        <dbReference type="EMBL" id="CEM35146.1"/>
    </source>
</evidence>
<reference evidence="3 4" key="1">
    <citation type="submission" date="2014-11" db="EMBL/GenBank/DDBJ databases">
        <authorList>
            <person name="Zhu J."/>
            <person name="Qi W."/>
            <person name="Song R."/>
        </authorList>
    </citation>
    <scope>NUCLEOTIDE SEQUENCE [LARGE SCALE GENOMIC DNA]</scope>
</reference>
<dbReference type="VEuPathDB" id="CryptoDB:Vbra_3390"/>
<feature type="non-terminal residue" evidence="3">
    <location>
        <position position="91"/>
    </location>
</feature>
<keyword evidence="4" id="KW-1185">Reference proteome</keyword>
<dbReference type="InParanoid" id="A0A0G4GW05"/>
<feature type="compositionally biased region" description="Acidic residues" evidence="1">
    <location>
        <begin position="44"/>
        <end position="71"/>
    </location>
</feature>